<dbReference type="SUPFAM" id="SSF81853">
    <property type="entry name" value="Family 10 polysaccharide lyase"/>
    <property type="match status" value="1"/>
</dbReference>
<protein>
    <submittedName>
        <fullName evidence="1">Pectate lyase</fullName>
    </submittedName>
</protein>
<organism evidence="1 2">
    <name type="scientific">Sphingomonas taxi</name>
    <dbReference type="NCBI Taxonomy" id="1549858"/>
    <lineage>
        <taxon>Bacteria</taxon>
        <taxon>Pseudomonadati</taxon>
        <taxon>Pseudomonadota</taxon>
        <taxon>Alphaproteobacteria</taxon>
        <taxon>Sphingomonadales</taxon>
        <taxon>Sphingomonadaceae</taxon>
        <taxon>Sphingomonas</taxon>
    </lineage>
</organism>
<gene>
    <name evidence="1" type="ORF">DI640_14305</name>
</gene>
<reference evidence="1 2" key="1">
    <citation type="submission" date="2017-08" db="EMBL/GenBank/DDBJ databases">
        <title>Infants hospitalized years apart are colonized by the same room-sourced microbial strains.</title>
        <authorList>
            <person name="Brooks B."/>
            <person name="Olm M.R."/>
            <person name="Firek B.A."/>
            <person name="Baker R."/>
            <person name="Thomas B.C."/>
            <person name="Morowitz M.J."/>
            <person name="Banfield J.F."/>
        </authorList>
    </citation>
    <scope>NUCLEOTIDE SEQUENCE [LARGE SCALE GENOMIC DNA]</scope>
    <source>
        <strain evidence="1">S2_018_000_R3_119</strain>
    </source>
</reference>
<dbReference type="AlphaFoldDB" id="A0A2W5ALZ2"/>
<dbReference type="EMBL" id="QFMX01000050">
    <property type="protein sequence ID" value="PZO71521.1"/>
    <property type="molecule type" value="Genomic_DNA"/>
</dbReference>
<sequence>ALGWLPRWAAWLVPTSARNYEPRSVASGETTDILIFLMGEPNPTPEMKAAIRAGAEWLKSVEVHDKSFEMTDDGRKLIDKPGAGPLWSRNYDIVTGQPIFGDKDQKIHDDVNNISIGRRNGYSWWIASPQKALDAYAEWSAANS</sequence>
<comment type="caution">
    <text evidence="1">The sequence shown here is derived from an EMBL/GenBank/DDBJ whole genome shotgun (WGS) entry which is preliminary data.</text>
</comment>
<proteinExistence type="predicted"/>
<dbReference type="Gene3D" id="1.50.10.20">
    <property type="match status" value="1"/>
</dbReference>
<evidence type="ECO:0000313" key="1">
    <source>
        <dbReference type="EMBL" id="PZO71521.1"/>
    </source>
</evidence>
<feature type="non-terminal residue" evidence="1">
    <location>
        <position position="1"/>
    </location>
</feature>
<name>A0A2W5ALZ2_9SPHN</name>
<accession>A0A2W5ALZ2</accession>
<keyword evidence="1" id="KW-0456">Lyase</keyword>
<dbReference type="Proteomes" id="UP000249555">
    <property type="component" value="Unassembled WGS sequence"/>
</dbReference>
<evidence type="ECO:0000313" key="2">
    <source>
        <dbReference type="Proteomes" id="UP000249555"/>
    </source>
</evidence>
<dbReference type="InterPro" id="IPR012669">
    <property type="entry name" value="Pectate_lyase"/>
</dbReference>
<dbReference type="Pfam" id="PF09492">
    <property type="entry name" value="Pec_lyase"/>
    <property type="match status" value="1"/>
</dbReference>
<dbReference type="GO" id="GO:0016829">
    <property type="term" value="F:lyase activity"/>
    <property type="evidence" value="ECO:0007669"/>
    <property type="project" value="UniProtKB-KW"/>
</dbReference>